<protein>
    <submittedName>
        <fullName evidence="2">VOC family protein</fullName>
    </submittedName>
</protein>
<gene>
    <name evidence="2" type="ORF">GKO32_32480</name>
</gene>
<dbReference type="PROSITE" id="PS51819">
    <property type="entry name" value="VOC"/>
    <property type="match status" value="1"/>
</dbReference>
<keyword evidence="3" id="KW-1185">Reference proteome</keyword>
<dbReference type="EMBL" id="WMBA01000073">
    <property type="protein sequence ID" value="MTD58660.1"/>
    <property type="molecule type" value="Genomic_DNA"/>
</dbReference>
<accession>A0A6N7ZAB1</accession>
<dbReference type="Proteomes" id="UP000440096">
    <property type="component" value="Unassembled WGS sequence"/>
</dbReference>
<name>A0A6N7ZAB1_9PSEU</name>
<organism evidence="2 3">
    <name type="scientific">Amycolatopsis pithecellobii</name>
    <dbReference type="NCBI Taxonomy" id="664692"/>
    <lineage>
        <taxon>Bacteria</taxon>
        <taxon>Bacillati</taxon>
        <taxon>Actinomycetota</taxon>
        <taxon>Actinomycetes</taxon>
        <taxon>Pseudonocardiales</taxon>
        <taxon>Pseudonocardiaceae</taxon>
        <taxon>Amycolatopsis</taxon>
    </lineage>
</organism>
<evidence type="ECO:0000313" key="2">
    <source>
        <dbReference type="EMBL" id="MTD58660.1"/>
    </source>
</evidence>
<dbReference type="SUPFAM" id="SSF54593">
    <property type="entry name" value="Glyoxalase/Bleomycin resistance protein/Dihydroxybiphenyl dioxygenase"/>
    <property type="match status" value="1"/>
</dbReference>
<dbReference type="InterPro" id="IPR029068">
    <property type="entry name" value="Glyas_Bleomycin-R_OHBP_Dase"/>
</dbReference>
<dbReference type="Pfam" id="PF00903">
    <property type="entry name" value="Glyoxalase"/>
    <property type="match status" value="1"/>
</dbReference>
<evidence type="ECO:0000259" key="1">
    <source>
        <dbReference type="PROSITE" id="PS51819"/>
    </source>
</evidence>
<dbReference type="OrthoDB" id="9804907at2"/>
<dbReference type="RefSeq" id="WP_154760726.1">
    <property type="nucleotide sequence ID" value="NZ_WMBA01000073.1"/>
</dbReference>
<comment type="caution">
    <text evidence="2">The sequence shown here is derived from an EMBL/GenBank/DDBJ whole genome shotgun (WGS) entry which is preliminary data.</text>
</comment>
<dbReference type="InterPro" id="IPR037523">
    <property type="entry name" value="VOC_core"/>
</dbReference>
<reference evidence="2 3" key="1">
    <citation type="submission" date="2019-11" db="EMBL/GenBank/DDBJ databases">
        <title>Draft genome of Amycolatopsis RM579.</title>
        <authorList>
            <person name="Duangmal K."/>
            <person name="Mingma R."/>
        </authorList>
    </citation>
    <scope>NUCLEOTIDE SEQUENCE [LARGE SCALE GENOMIC DNA]</scope>
    <source>
        <strain evidence="2 3">RM579</strain>
    </source>
</reference>
<dbReference type="Gene3D" id="3.10.180.10">
    <property type="entry name" value="2,3-Dihydroxybiphenyl 1,2-Dioxygenase, domain 1"/>
    <property type="match status" value="1"/>
</dbReference>
<proteinExistence type="predicted"/>
<evidence type="ECO:0000313" key="3">
    <source>
        <dbReference type="Proteomes" id="UP000440096"/>
    </source>
</evidence>
<dbReference type="InterPro" id="IPR004360">
    <property type="entry name" value="Glyas_Fos-R_dOase_dom"/>
</dbReference>
<dbReference type="AlphaFoldDB" id="A0A6N7ZAB1"/>
<feature type="domain" description="VOC" evidence="1">
    <location>
        <begin position="4"/>
        <end position="125"/>
    </location>
</feature>
<sequence length="126" mass="13569">MLTGTNIVTMLPVQDTDRAARFYSGALGLREIAPGPDGTRHFEVGGHNVIGLRPLPDAKPSENTALSFEVSDIAGEVGELEGRGVTFLDYDTPELHTEGHIATFGGEKAAWFTDSEGNYLCLHQPQ</sequence>